<name>A0A0C9WYX9_9AGAR</name>
<dbReference type="AlphaFoldDB" id="A0A0C9WYX9"/>
<evidence type="ECO:0000313" key="1">
    <source>
        <dbReference type="EMBL" id="KIJ89637.1"/>
    </source>
</evidence>
<organism evidence="1 2">
    <name type="scientific">Laccaria amethystina LaAM-08-1</name>
    <dbReference type="NCBI Taxonomy" id="1095629"/>
    <lineage>
        <taxon>Eukaryota</taxon>
        <taxon>Fungi</taxon>
        <taxon>Dikarya</taxon>
        <taxon>Basidiomycota</taxon>
        <taxon>Agaricomycotina</taxon>
        <taxon>Agaricomycetes</taxon>
        <taxon>Agaricomycetidae</taxon>
        <taxon>Agaricales</taxon>
        <taxon>Agaricineae</taxon>
        <taxon>Hydnangiaceae</taxon>
        <taxon>Laccaria</taxon>
    </lineage>
</organism>
<keyword evidence="2" id="KW-1185">Reference proteome</keyword>
<dbReference type="HOGENOM" id="CLU_2197371_0_0_1"/>
<dbReference type="Proteomes" id="UP000054477">
    <property type="component" value="Unassembled WGS sequence"/>
</dbReference>
<reference evidence="1 2" key="1">
    <citation type="submission" date="2014-04" db="EMBL/GenBank/DDBJ databases">
        <authorList>
            <consortium name="DOE Joint Genome Institute"/>
            <person name="Kuo A."/>
            <person name="Kohler A."/>
            <person name="Nagy L.G."/>
            <person name="Floudas D."/>
            <person name="Copeland A."/>
            <person name="Barry K.W."/>
            <person name="Cichocki N."/>
            <person name="Veneault-Fourrey C."/>
            <person name="LaButti K."/>
            <person name="Lindquist E.A."/>
            <person name="Lipzen A."/>
            <person name="Lundell T."/>
            <person name="Morin E."/>
            <person name="Murat C."/>
            <person name="Sun H."/>
            <person name="Tunlid A."/>
            <person name="Henrissat B."/>
            <person name="Grigoriev I.V."/>
            <person name="Hibbett D.S."/>
            <person name="Martin F."/>
            <person name="Nordberg H.P."/>
            <person name="Cantor M.N."/>
            <person name="Hua S.X."/>
        </authorList>
    </citation>
    <scope>NUCLEOTIDE SEQUENCE [LARGE SCALE GENOMIC DNA]</scope>
    <source>
        <strain evidence="1 2">LaAM-08-1</strain>
    </source>
</reference>
<reference evidence="2" key="2">
    <citation type="submission" date="2015-01" db="EMBL/GenBank/DDBJ databases">
        <title>Evolutionary Origins and Diversification of the Mycorrhizal Mutualists.</title>
        <authorList>
            <consortium name="DOE Joint Genome Institute"/>
            <consortium name="Mycorrhizal Genomics Consortium"/>
            <person name="Kohler A."/>
            <person name="Kuo A."/>
            <person name="Nagy L.G."/>
            <person name="Floudas D."/>
            <person name="Copeland A."/>
            <person name="Barry K.W."/>
            <person name="Cichocki N."/>
            <person name="Veneault-Fourrey C."/>
            <person name="LaButti K."/>
            <person name="Lindquist E.A."/>
            <person name="Lipzen A."/>
            <person name="Lundell T."/>
            <person name="Morin E."/>
            <person name="Murat C."/>
            <person name="Riley R."/>
            <person name="Ohm R."/>
            <person name="Sun H."/>
            <person name="Tunlid A."/>
            <person name="Henrissat B."/>
            <person name="Grigoriev I.V."/>
            <person name="Hibbett D.S."/>
            <person name="Martin F."/>
        </authorList>
    </citation>
    <scope>NUCLEOTIDE SEQUENCE [LARGE SCALE GENOMIC DNA]</scope>
    <source>
        <strain evidence="2">LaAM-08-1</strain>
    </source>
</reference>
<dbReference type="EMBL" id="KN839547">
    <property type="protein sequence ID" value="KIJ89637.1"/>
    <property type="molecule type" value="Genomic_DNA"/>
</dbReference>
<proteinExistence type="predicted"/>
<protein>
    <submittedName>
        <fullName evidence="1">Unplaced genomic scaffold K443scaffold_1012, whole genome shotgun sequence</fullName>
    </submittedName>
</protein>
<evidence type="ECO:0000313" key="2">
    <source>
        <dbReference type="Proteomes" id="UP000054477"/>
    </source>
</evidence>
<sequence length="108" mass="11646">MWVVCAHEAIGQSLELAFQMIFAGAVTIRHRGSAESIDGVGVNFQNGTGSKKVNAQWRGSASSQRRCATENSGQWRNVRKGSQTCGLQGTKGCHALSFQIFTRAADET</sequence>
<gene>
    <name evidence="1" type="ORF">K443DRAFT_156092</name>
</gene>
<accession>A0A0C9WYX9</accession>